<dbReference type="InterPro" id="IPR037278">
    <property type="entry name" value="ARFGAP/RecO"/>
</dbReference>
<dbReference type="EMBL" id="LGRX02006179">
    <property type="protein sequence ID" value="KAK3277268.1"/>
    <property type="molecule type" value="Genomic_DNA"/>
</dbReference>
<dbReference type="SUPFAM" id="SSF57863">
    <property type="entry name" value="ArfGap/RecO-like zinc finger"/>
    <property type="match status" value="1"/>
</dbReference>
<dbReference type="GO" id="GO:0016192">
    <property type="term" value="P:vesicle-mediated transport"/>
    <property type="evidence" value="ECO:0007669"/>
    <property type="project" value="InterPro"/>
</dbReference>
<dbReference type="AlphaFoldDB" id="A0AAE0GG14"/>
<organism evidence="8 9">
    <name type="scientific">Cymbomonas tetramitiformis</name>
    <dbReference type="NCBI Taxonomy" id="36881"/>
    <lineage>
        <taxon>Eukaryota</taxon>
        <taxon>Viridiplantae</taxon>
        <taxon>Chlorophyta</taxon>
        <taxon>Pyramimonadophyceae</taxon>
        <taxon>Pyramimonadales</taxon>
        <taxon>Pyramimonadaceae</taxon>
        <taxon>Cymbomonas</taxon>
    </lineage>
</organism>
<evidence type="ECO:0000256" key="4">
    <source>
        <dbReference type="ARBA" id="ARBA00022833"/>
    </source>
</evidence>
<dbReference type="Gene3D" id="1.10.220.150">
    <property type="entry name" value="Arf GTPase activating protein"/>
    <property type="match status" value="1"/>
</dbReference>
<evidence type="ECO:0000256" key="1">
    <source>
        <dbReference type="ARBA" id="ARBA00022468"/>
    </source>
</evidence>
<feature type="region of interest" description="Disordered" evidence="6">
    <location>
        <begin position="117"/>
        <end position="266"/>
    </location>
</feature>
<feature type="compositionally biased region" description="Low complexity" evidence="6">
    <location>
        <begin position="412"/>
        <end position="428"/>
    </location>
</feature>
<reference evidence="8 9" key="1">
    <citation type="journal article" date="2015" name="Genome Biol. Evol.">
        <title>Comparative Genomics of a Bacterivorous Green Alga Reveals Evolutionary Causalities and Consequences of Phago-Mixotrophic Mode of Nutrition.</title>
        <authorList>
            <person name="Burns J.A."/>
            <person name="Paasch A."/>
            <person name="Narechania A."/>
            <person name="Kim E."/>
        </authorList>
    </citation>
    <scope>NUCLEOTIDE SEQUENCE [LARGE SCALE GENOMIC DNA]</scope>
    <source>
        <strain evidence="8 9">PLY_AMNH</strain>
    </source>
</reference>
<dbReference type="InterPro" id="IPR038508">
    <property type="entry name" value="ArfGAP_dom_sf"/>
</dbReference>
<proteinExistence type="predicted"/>
<evidence type="ECO:0000256" key="2">
    <source>
        <dbReference type="ARBA" id="ARBA00022723"/>
    </source>
</evidence>
<dbReference type="InterPro" id="IPR001164">
    <property type="entry name" value="ArfGAP_dom"/>
</dbReference>
<dbReference type="GO" id="GO:0005096">
    <property type="term" value="F:GTPase activator activity"/>
    <property type="evidence" value="ECO:0007669"/>
    <property type="project" value="UniProtKB-KW"/>
</dbReference>
<dbReference type="PANTHER" id="PTHR47021">
    <property type="entry name" value="ADP-RIBOSYLATION FACTOR GTPASE-ACTIVATING PROTEIN AGD6-RELATED"/>
    <property type="match status" value="1"/>
</dbReference>
<dbReference type="InterPro" id="IPR044519">
    <property type="entry name" value="ARF_GAP_AGD6/7"/>
</dbReference>
<dbReference type="CDD" id="cd08830">
    <property type="entry name" value="ArfGap_ArfGap1"/>
    <property type="match status" value="1"/>
</dbReference>
<keyword evidence="1" id="KW-0343">GTPase activation</keyword>
<dbReference type="GO" id="GO:0008270">
    <property type="term" value="F:zinc ion binding"/>
    <property type="evidence" value="ECO:0007669"/>
    <property type="project" value="UniProtKB-KW"/>
</dbReference>
<dbReference type="Pfam" id="PF01412">
    <property type="entry name" value="ArfGap"/>
    <property type="match status" value="1"/>
</dbReference>
<keyword evidence="2" id="KW-0479">Metal-binding</keyword>
<feature type="region of interest" description="Disordered" evidence="6">
    <location>
        <begin position="338"/>
        <end position="434"/>
    </location>
</feature>
<evidence type="ECO:0000256" key="3">
    <source>
        <dbReference type="ARBA" id="ARBA00022771"/>
    </source>
</evidence>
<dbReference type="FunFam" id="1.10.220.150:FF:000014">
    <property type="entry name" value="ADP-ribosylation factor GTPase-activating protein"/>
    <property type="match status" value="1"/>
</dbReference>
<name>A0AAE0GG14_9CHLO</name>
<evidence type="ECO:0000256" key="6">
    <source>
        <dbReference type="SAM" id="MobiDB-lite"/>
    </source>
</evidence>
<evidence type="ECO:0000313" key="9">
    <source>
        <dbReference type="Proteomes" id="UP001190700"/>
    </source>
</evidence>
<keyword evidence="3 5" id="KW-0863">Zinc-finger</keyword>
<comment type="caution">
    <text evidence="8">The sequence shown here is derived from an EMBL/GenBank/DDBJ whole genome shotgun (WGS) entry which is preliminary data.</text>
</comment>
<protein>
    <recommendedName>
        <fullName evidence="7">Arf-GAP domain-containing protein</fullName>
    </recommendedName>
</protein>
<dbReference type="SMART" id="SM00105">
    <property type="entry name" value="ArfGap"/>
    <property type="match status" value="1"/>
</dbReference>
<gene>
    <name evidence="8" type="ORF">CYMTET_14709</name>
</gene>
<accession>A0AAE0GG14</accession>
<feature type="compositionally biased region" description="Polar residues" evidence="6">
    <location>
        <begin position="186"/>
        <end position="200"/>
    </location>
</feature>
<feature type="domain" description="Arf-GAP" evidence="7">
    <location>
        <begin position="4"/>
        <end position="123"/>
    </location>
</feature>
<sequence>MASPEALATLRDLQKKPENKMCVDCNQKNPQWASVSYGIFMCLDCSGKHRGLGVHLSFVRSVNMDSWSEVQLNKMKLSSNEGMNKFFQEYGVGKHIDIPEKYNSRAAEFYREKLRAESEGRSWAAPKPTKPSSGRPPSRSSSKSAVSSGGDDWDSWGDDKSGKSMDRAKSSGMLDQNDGSGGNGMKRSSSAGVIQKSNGSKGHARAPSNSTEYSESEYMKSASEKEQFFAKQMQANASKPDHIPPNQGGKYAGFGSNPPPQAQQAGGVDEIFGGLATGFGRLTTAASNAAAATTNLVKQTAQEGGADRLLGKTQDLTKKGLSGLQNIFQQTVSALDSAVGADEDEPISLYNPDAKRSSSTNSKYSGFGNEPAAQSNGSSRSGSYGSGGTGASNGISRGNSGRKAESAPLARSNSKSKTNNSGTWNDDGWGNDDW</sequence>
<evidence type="ECO:0000259" key="7">
    <source>
        <dbReference type="PROSITE" id="PS50115"/>
    </source>
</evidence>
<keyword evidence="9" id="KW-1185">Reference proteome</keyword>
<dbReference type="PANTHER" id="PTHR47021:SF4">
    <property type="entry name" value="ADP-RIBOSYLATION FACTOR GTPASE-ACTIVATING PROTEIN AGD6-RELATED"/>
    <property type="match status" value="1"/>
</dbReference>
<feature type="compositionally biased region" description="Low complexity" evidence="6">
    <location>
        <begin position="126"/>
        <end position="150"/>
    </location>
</feature>
<dbReference type="Proteomes" id="UP001190700">
    <property type="component" value="Unassembled WGS sequence"/>
</dbReference>
<evidence type="ECO:0000313" key="8">
    <source>
        <dbReference type="EMBL" id="KAK3277268.1"/>
    </source>
</evidence>
<keyword evidence="4" id="KW-0862">Zinc</keyword>
<dbReference type="PRINTS" id="PR00405">
    <property type="entry name" value="REVINTRACTNG"/>
</dbReference>
<feature type="compositionally biased region" description="Basic and acidic residues" evidence="6">
    <location>
        <begin position="157"/>
        <end position="169"/>
    </location>
</feature>
<dbReference type="PROSITE" id="PS50115">
    <property type="entry name" value="ARFGAP"/>
    <property type="match status" value="1"/>
</dbReference>
<evidence type="ECO:0000256" key="5">
    <source>
        <dbReference type="PROSITE-ProRule" id="PRU00288"/>
    </source>
</evidence>